<dbReference type="HOGENOM" id="CLU_1710864_0_0_10"/>
<reference evidence="1 2" key="1">
    <citation type="journal article" date="2011" name="J. Bacteriol.">
        <title>Genome sequence of the algicidal bacterium Kordia algicida OT-1.</title>
        <authorList>
            <person name="Lee H.S."/>
            <person name="Kang S.G."/>
            <person name="Kwon K.K."/>
            <person name="Lee J.H."/>
            <person name="Kim S.J."/>
        </authorList>
    </citation>
    <scope>NUCLEOTIDE SEQUENCE [LARGE SCALE GENOMIC DNA]</scope>
    <source>
        <strain evidence="1 2">OT-1</strain>
    </source>
</reference>
<protein>
    <submittedName>
        <fullName evidence="1">Uncharacterized protein</fullName>
    </submittedName>
</protein>
<name>A9DL83_9FLAO</name>
<dbReference type="EMBL" id="ABIB01000001">
    <property type="protein sequence ID" value="EDP98503.1"/>
    <property type="molecule type" value="Genomic_DNA"/>
</dbReference>
<evidence type="ECO:0000313" key="2">
    <source>
        <dbReference type="Proteomes" id="UP000002945"/>
    </source>
</evidence>
<dbReference type="AlphaFoldDB" id="A9DL83"/>
<comment type="caution">
    <text evidence="1">The sequence shown here is derived from an EMBL/GenBank/DDBJ whole genome shotgun (WGS) entry which is preliminary data.</text>
</comment>
<keyword evidence="2" id="KW-1185">Reference proteome</keyword>
<dbReference type="OrthoDB" id="1161682at2"/>
<accession>A9DL83</accession>
<evidence type="ECO:0000313" key="1">
    <source>
        <dbReference type="EMBL" id="EDP98503.1"/>
    </source>
</evidence>
<dbReference type="STRING" id="391587.KAOT1_14837"/>
<dbReference type="eggNOG" id="ENOG50349JU">
    <property type="taxonomic scope" value="Bacteria"/>
</dbReference>
<sequence length="153" mass="18321">MFPNRGINITEEELFFEAFPLQETGKAMYCESFRILLKNIKHISISTRYVLDNDGIFIEITGKDNKIYKIPYTYKTEDFEAFEKHFEIHPIYQEELKLECGDYTGKINKIIYPQELYWQDIPEKNRKLTLQSIFTMFYPSSILGNFNRKLDFN</sequence>
<dbReference type="Proteomes" id="UP000002945">
    <property type="component" value="Unassembled WGS sequence"/>
</dbReference>
<dbReference type="RefSeq" id="WP_007095514.1">
    <property type="nucleotide sequence ID" value="NZ_CP142125.1"/>
</dbReference>
<proteinExistence type="predicted"/>
<organism evidence="1 2">
    <name type="scientific">Kordia algicida OT-1</name>
    <dbReference type="NCBI Taxonomy" id="391587"/>
    <lineage>
        <taxon>Bacteria</taxon>
        <taxon>Pseudomonadati</taxon>
        <taxon>Bacteroidota</taxon>
        <taxon>Flavobacteriia</taxon>
        <taxon>Flavobacteriales</taxon>
        <taxon>Flavobacteriaceae</taxon>
        <taxon>Kordia</taxon>
    </lineage>
</organism>
<gene>
    <name evidence="1" type="ORF">KAOT1_14837</name>
</gene>